<keyword evidence="6" id="KW-0997">Cell inner membrane</keyword>
<dbReference type="InterPro" id="IPR003856">
    <property type="entry name" value="LPS_length_determ_N"/>
</dbReference>
<comment type="similarity">
    <text evidence="2">Belongs to the CpsD/CapB family.</text>
</comment>
<dbReference type="Pfam" id="PF13614">
    <property type="entry name" value="AAA_31"/>
    <property type="match status" value="1"/>
</dbReference>
<dbReference type="EMBL" id="NHSJ01000060">
    <property type="protein sequence ID" value="PPQ31287.1"/>
    <property type="molecule type" value="Genomic_DNA"/>
</dbReference>
<evidence type="ECO:0000256" key="9">
    <source>
        <dbReference type="ARBA" id="ARBA00022741"/>
    </source>
</evidence>
<evidence type="ECO:0000256" key="15">
    <source>
        <dbReference type="ARBA" id="ARBA00051245"/>
    </source>
</evidence>
<feature type="transmembrane region" description="Helical" evidence="18">
    <location>
        <begin position="45"/>
        <end position="63"/>
    </location>
</feature>
<dbReference type="GO" id="GO:0005886">
    <property type="term" value="C:plasma membrane"/>
    <property type="evidence" value="ECO:0007669"/>
    <property type="project" value="UniProtKB-SubCell"/>
</dbReference>
<evidence type="ECO:0000256" key="14">
    <source>
        <dbReference type="ARBA" id="ARBA00023137"/>
    </source>
</evidence>
<dbReference type="InterPro" id="IPR025669">
    <property type="entry name" value="AAA_dom"/>
</dbReference>
<sequence length="775" mass="85503">MERRRMLQSDLPRAARLQPADAAGEGGIGEIVNFVLGLLRRQYKLMLASVAIALTLAGAYLWFTPPTYTAQAQILLKNSKAQFVKEEFVLADPVLTPTEIETQIQVLKSSAIAIAVIKELNLAADPDFVGAESALASHLRTLLKYFSPPDPAKTEAGATESTEFLIGAFDGRVDAHRAGFSNILEVSFSSSSPSRAAEIANAVAAAYINDQLNSKLEANHRAIAWLQDRLRELGEQAGAAEQAVDAYKMQHKIVSSGGKSIDEQQIAEFNARLMEARAQTADKLARLNQYESVSLSNAENLDSLGVAASDALANPIINTLRSQYLELQRRESEWVPRYGETHAAISELRIQMRNIRKSINDEVRRLAETSRSDYELAKKRQQELEKQLNNVVSTTHVNSPAEITLRKMESDAKTYRSLYETFQQRYMAAVQQESFPILEARVVDPALPPASKSKPKSKLILLVGAFGGLALGAAIGLLRDMMDRTFRTPAQVETCLRLPCFSVVPRMPAHATSGPREEAAESDSHPTRAVPTPHSVDSIVVGMPMSRFAEAIRYAKIGIDLNPSKSLNKIIGITSSLPDEGKTTIAASLARLIAHSGQRVIIVDCDLKRPSLSARLSPNAACGLVEVVTGRTPLEQAIWRDPKTNFAFLPVVRRAPLFHTSELLASEATRRLFERLRASYDFVIVDMPPLIPLVDARATASFTDCHLLVIEWGRTKIEVVKQALHSAPNVYENIVGAVLNKADTELMADYDQNCRDYYDIRHYTRYHSDDSFGEV</sequence>
<dbReference type="SUPFAM" id="SSF52540">
    <property type="entry name" value="P-loop containing nucleoside triphosphate hydrolases"/>
    <property type="match status" value="1"/>
</dbReference>
<evidence type="ECO:0000256" key="3">
    <source>
        <dbReference type="ARBA" id="ARBA00008883"/>
    </source>
</evidence>
<comment type="similarity">
    <text evidence="3">Belongs to the etk/wzc family.</text>
</comment>
<evidence type="ECO:0000256" key="10">
    <source>
        <dbReference type="ARBA" id="ARBA00022777"/>
    </source>
</evidence>
<evidence type="ECO:0000256" key="2">
    <source>
        <dbReference type="ARBA" id="ARBA00007316"/>
    </source>
</evidence>
<comment type="caution">
    <text evidence="22">The sequence shown here is derived from an EMBL/GenBank/DDBJ whole genome shotgun (WGS) entry which is preliminary data.</text>
</comment>
<dbReference type="PANTHER" id="PTHR32309">
    <property type="entry name" value="TYROSINE-PROTEIN KINASE"/>
    <property type="match status" value="1"/>
</dbReference>
<evidence type="ECO:0000313" key="22">
    <source>
        <dbReference type="EMBL" id="PPQ31287.1"/>
    </source>
</evidence>
<reference evidence="22 23" key="1">
    <citation type="journal article" date="2018" name="Arch. Microbiol.">
        <title>New insights into the metabolic potential of the phototrophic purple bacterium Rhodopila globiformis DSM 161(T) from its draft genome sequence and evidence for a vanadium-dependent nitrogenase.</title>
        <authorList>
            <person name="Imhoff J.F."/>
            <person name="Rahn T."/>
            <person name="Kunzel S."/>
            <person name="Neulinger S.C."/>
        </authorList>
    </citation>
    <scope>NUCLEOTIDE SEQUENCE [LARGE SCALE GENOMIC DNA]</scope>
    <source>
        <strain evidence="22 23">DSM 16996</strain>
    </source>
</reference>
<keyword evidence="9" id="KW-0547">Nucleotide-binding</keyword>
<evidence type="ECO:0000256" key="6">
    <source>
        <dbReference type="ARBA" id="ARBA00022519"/>
    </source>
</evidence>
<feature type="domain" description="Tyrosine-protein kinase G-rich" evidence="21">
    <location>
        <begin position="406"/>
        <end position="481"/>
    </location>
</feature>
<feature type="compositionally biased region" description="Basic and acidic residues" evidence="17">
    <location>
        <begin position="515"/>
        <end position="526"/>
    </location>
</feature>
<evidence type="ECO:0000259" key="21">
    <source>
        <dbReference type="Pfam" id="PF13807"/>
    </source>
</evidence>
<keyword evidence="13 18" id="KW-0472">Membrane</keyword>
<evidence type="ECO:0000259" key="20">
    <source>
        <dbReference type="Pfam" id="PF13614"/>
    </source>
</evidence>
<keyword evidence="10 22" id="KW-0418">Kinase</keyword>
<evidence type="ECO:0000256" key="4">
    <source>
        <dbReference type="ARBA" id="ARBA00011903"/>
    </source>
</evidence>
<dbReference type="AlphaFoldDB" id="A0A2S6N9M0"/>
<keyword evidence="11" id="KW-0067">ATP-binding</keyword>
<evidence type="ECO:0000256" key="8">
    <source>
        <dbReference type="ARBA" id="ARBA00022692"/>
    </source>
</evidence>
<evidence type="ECO:0000256" key="16">
    <source>
        <dbReference type="SAM" id="Coils"/>
    </source>
</evidence>
<keyword evidence="12 18" id="KW-1133">Transmembrane helix</keyword>
<dbReference type="CDD" id="cd05387">
    <property type="entry name" value="BY-kinase"/>
    <property type="match status" value="1"/>
</dbReference>
<feature type="transmembrane region" description="Helical" evidence="18">
    <location>
        <begin position="459"/>
        <end position="478"/>
    </location>
</feature>
<dbReference type="InterPro" id="IPR050445">
    <property type="entry name" value="Bact_polysacc_biosynth/exp"/>
</dbReference>
<comment type="catalytic activity">
    <reaction evidence="15">
        <text>L-tyrosyl-[protein] + ATP = O-phospho-L-tyrosyl-[protein] + ADP + H(+)</text>
        <dbReference type="Rhea" id="RHEA:10596"/>
        <dbReference type="Rhea" id="RHEA-COMP:10136"/>
        <dbReference type="Rhea" id="RHEA-COMP:20101"/>
        <dbReference type="ChEBI" id="CHEBI:15378"/>
        <dbReference type="ChEBI" id="CHEBI:30616"/>
        <dbReference type="ChEBI" id="CHEBI:46858"/>
        <dbReference type="ChEBI" id="CHEBI:61978"/>
        <dbReference type="ChEBI" id="CHEBI:456216"/>
        <dbReference type="EC" id="2.7.10.2"/>
    </reaction>
</comment>
<keyword evidence="8 18" id="KW-0812">Transmembrane</keyword>
<dbReference type="EC" id="2.7.10.2" evidence="4"/>
<keyword evidence="23" id="KW-1185">Reference proteome</keyword>
<protein>
    <recommendedName>
        <fullName evidence="4">non-specific protein-tyrosine kinase</fullName>
        <ecNumber evidence="4">2.7.10.2</ecNumber>
    </recommendedName>
</protein>
<dbReference type="PANTHER" id="PTHR32309:SF13">
    <property type="entry name" value="FERRIC ENTEROBACTIN TRANSPORT PROTEIN FEPE"/>
    <property type="match status" value="1"/>
</dbReference>
<feature type="domain" description="Polysaccharide chain length determinant N-terminal" evidence="19">
    <location>
        <begin position="36"/>
        <end position="120"/>
    </location>
</feature>
<dbReference type="Pfam" id="PF13807">
    <property type="entry name" value="GNVR"/>
    <property type="match status" value="1"/>
</dbReference>
<dbReference type="GO" id="GO:0004713">
    <property type="term" value="F:protein tyrosine kinase activity"/>
    <property type="evidence" value="ECO:0007669"/>
    <property type="project" value="TreeGrafter"/>
</dbReference>
<evidence type="ECO:0000256" key="18">
    <source>
        <dbReference type="SAM" id="Phobius"/>
    </source>
</evidence>
<evidence type="ECO:0000256" key="17">
    <source>
        <dbReference type="SAM" id="MobiDB-lite"/>
    </source>
</evidence>
<feature type="domain" description="AAA" evidence="20">
    <location>
        <begin position="570"/>
        <end position="730"/>
    </location>
</feature>
<proteinExistence type="inferred from homology"/>
<name>A0A2S6N9M0_9HYPH</name>
<feature type="region of interest" description="Disordered" evidence="17">
    <location>
        <begin position="509"/>
        <end position="535"/>
    </location>
</feature>
<dbReference type="Proteomes" id="UP000239089">
    <property type="component" value="Unassembled WGS sequence"/>
</dbReference>
<gene>
    <name evidence="22" type="ORF">CCR94_09550</name>
</gene>
<dbReference type="OrthoDB" id="230260at2"/>
<evidence type="ECO:0000256" key="7">
    <source>
        <dbReference type="ARBA" id="ARBA00022679"/>
    </source>
</evidence>
<organism evidence="22 23">
    <name type="scientific">Rhodoblastus sphagnicola</name>
    <dbReference type="NCBI Taxonomy" id="333368"/>
    <lineage>
        <taxon>Bacteria</taxon>
        <taxon>Pseudomonadati</taxon>
        <taxon>Pseudomonadota</taxon>
        <taxon>Alphaproteobacteria</taxon>
        <taxon>Hyphomicrobiales</taxon>
        <taxon>Rhodoblastaceae</taxon>
        <taxon>Rhodoblastus</taxon>
    </lineage>
</organism>
<feature type="coiled-coil region" evidence="16">
    <location>
        <begin position="367"/>
        <end position="394"/>
    </location>
</feature>
<evidence type="ECO:0000256" key="1">
    <source>
        <dbReference type="ARBA" id="ARBA00004429"/>
    </source>
</evidence>
<dbReference type="InterPro" id="IPR032807">
    <property type="entry name" value="GNVR"/>
</dbReference>
<evidence type="ECO:0000259" key="19">
    <source>
        <dbReference type="Pfam" id="PF02706"/>
    </source>
</evidence>
<accession>A0A2S6N9M0</accession>
<evidence type="ECO:0000313" key="23">
    <source>
        <dbReference type="Proteomes" id="UP000239089"/>
    </source>
</evidence>
<comment type="subcellular location">
    <subcellularLocation>
        <location evidence="1">Cell inner membrane</location>
        <topology evidence="1">Multi-pass membrane protein</topology>
    </subcellularLocation>
</comment>
<dbReference type="Gene3D" id="3.40.50.300">
    <property type="entry name" value="P-loop containing nucleotide triphosphate hydrolases"/>
    <property type="match status" value="1"/>
</dbReference>
<keyword evidence="16" id="KW-0175">Coiled coil</keyword>
<evidence type="ECO:0000256" key="12">
    <source>
        <dbReference type="ARBA" id="ARBA00022989"/>
    </source>
</evidence>
<dbReference type="InterPro" id="IPR005702">
    <property type="entry name" value="Wzc-like_C"/>
</dbReference>
<evidence type="ECO:0000256" key="13">
    <source>
        <dbReference type="ARBA" id="ARBA00023136"/>
    </source>
</evidence>
<dbReference type="Pfam" id="PF02706">
    <property type="entry name" value="Wzz"/>
    <property type="match status" value="1"/>
</dbReference>
<dbReference type="InterPro" id="IPR027417">
    <property type="entry name" value="P-loop_NTPase"/>
</dbReference>
<evidence type="ECO:0000256" key="11">
    <source>
        <dbReference type="ARBA" id="ARBA00022840"/>
    </source>
</evidence>
<keyword evidence="14" id="KW-0829">Tyrosine-protein kinase</keyword>
<evidence type="ECO:0000256" key="5">
    <source>
        <dbReference type="ARBA" id="ARBA00022475"/>
    </source>
</evidence>
<keyword evidence="7" id="KW-0808">Transferase</keyword>
<keyword evidence="5" id="KW-1003">Cell membrane</keyword>